<evidence type="ECO:0000256" key="1">
    <source>
        <dbReference type="SAM" id="MobiDB-lite"/>
    </source>
</evidence>
<evidence type="ECO:0000313" key="2">
    <source>
        <dbReference type="EMBL" id="KAI5334382.1"/>
    </source>
</evidence>
<dbReference type="Proteomes" id="UP001054821">
    <property type="component" value="Chromosome 4"/>
</dbReference>
<organism evidence="2 3">
    <name type="scientific">Prunus dulcis</name>
    <name type="common">Almond</name>
    <name type="synonym">Amygdalus dulcis</name>
    <dbReference type="NCBI Taxonomy" id="3755"/>
    <lineage>
        <taxon>Eukaryota</taxon>
        <taxon>Viridiplantae</taxon>
        <taxon>Streptophyta</taxon>
        <taxon>Embryophyta</taxon>
        <taxon>Tracheophyta</taxon>
        <taxon>Spermatophyta</taxon>
        <taxon>Magnoliopsida</taxon>
        <taxon>eudicotyledons</taxon>
        <taxon>Gunneridae</taxon>
        <taxon>Pentapetalae</taxon>
        <taxon>rosids</taxon>
        <taxon>fabids</taxon>
        <taxon>Rosales</taxon>
        <taxon>Rosaceae</taxon>
        <taxon>Amygdaloideae</taxon>
        <taxon>Amygdaleae</taxon>
        <taxon>Prunus</taxon>
    </lineage>
</organism>
<sequence length="185" mass="20390">MQLSFSLSGGCSSKLNSTVDIHEIWAYEVFPVLAALHLEMHEYNAYISLYYIGARFHELMSQIFENCEVDVKLLRPSVIEKQQPYWTWGDSVDDTEELVELFGNDTEQNTSTSASVEEKGGEGHEDIGSPHINKGGDNDLSPLHDYVSPPTEPASMETQVPGDGAEPSATMVVEEAEMAASVPHL</sequence>
<comment type="caution">
    <text evidence="2">The sequence shown here is derived from an EMBL/GenBank/DDBJ whole genome shotgun (WGS) entry which is preliminary data.</text>
</comment>
<accession>A0AAD4W2N4</accession>
<protein>
    <submittedName>
        <fullName evidence="2">Uncharacterized protein</fullName>
    </submittedName>
</protein>
<feature type="compositionally biased region" description="Polar residues" evidence="1">
    <location>
        <begin position="105"/>
        <end position="115"/>
    </location>
</feature>
<evidence type="ECO:0000313" key="3">
    <source>
        <dbReference type="Proteomes" id="UP001054821"/>
    </source>
</evidence>
<name>A0AAD4W2N4_PRUDU</name>
<feature type="compositionally biased region" description="Basic and acidic residues" evidence="1">
    <location>
        <begin position="116"/>
        <end position="128"/>
    </location>
</feature>
<dbReference type="EMBL" id="JAJFAZ020000004">
    <property type="protein sequence ID" value="KAI5334382.1"/>
    <property type="molecule type" value="Genomic_DNA"/>
</dbReference>
<feature type="region of interest" description="Disordered" evidence="1">
    <location>
        <begin position="102"/>
        <end position="185"/>
    </location>
</feature>
<reference evidence="2 3" key="1">
    <citation type="journal article" date="2022" name="G3 (Bethesda)">
        <title>Whole-genome sequence and methylome profiling of the almond [Prunus dulcis (Mill.) D.A. Webb] cultivar 'Nonpareil'.</title>
        <authorList>
            <person name="D'Amico-Willman K.M."/>
            <person name="Ouma W.Z."/>
            <person name="Meulia T."/>
            <person name="Sideli G.M."/>
            <person name="Gradziel T.M."/>
            <person name="Fresnedo-Ramirez J."/>
        </authorList>
    </citation>
    <scope>NUCLEOTIDE SEQUENCE [LARGE SCALE GENOMIC DNA]</scope>
    <source>
        <strain evidence="2">Clone GOH B32 T37-40</strain>
    </source>
</reference>
<keyword evidence="3" id="KW-1185">Reference proteome</keyword>
<dbReference type="AlphaFoldDB" id="A0AAD4W2N4"/>
<gene>
    <name evidence="2" type="ORF">L3X38_024515</name>
</gene>
<proteinExistence type="predicted"/>